<feature type="transmembrane region" description="Helical" evidence="1">
    <location>
        <begin position="374"/>
        <end position="399"/>
    </location>
</feature>
<dbReference type="PATRIC" id="fig|1398.22.peg.2706"/>
<dbReference type="Proteomes" id="UP000070376">
    <property type="component" value="Unassembled WGS sequence"/>
</dbReference>
<evidence type="ECO:0000256" key="1">
    <source>
        <dbReference type="SAM" id="Phobius"/>
    </source>
</evidence>
<gene>
    <name evidence="3" type="ORF">HMPREF3213_02700</name>
</gene>
<feature type="transmembrane region" description="Helical" evidence="1">
    <location>
        <begin position="115"/>
        <end position="132"/>
    </location>
</feature>
<reference evidence="4" key="1">
    <citation type="submission" date="2016-01" db="EMBL/GenBank/DDBJ databases">
        <authorList>
            <person name="Mitreva M."/>
            <person name="Pepin K.H."/>
            <person name="Mihindukulasuriya K.A."/>
            <person name="Fulton R."/>
            <person name="Fronick C."/>
            <person name="O'Laughlin M."/>
            <person name="Miner T."/>
            <person name="Herter B."/>
            <person name="Rosa B.A."/>
            <person name="Cordes M."/>
            <person name="Tomlinson C."/>
            <person name="Wollam A."/>
            <person name="Palsikar V.B."/>
            <person name="Mardis E.R."/>
            <person name="Wilson R.K."/>
        </authorList>
    </citation>
    <scope>NUCLEOTIDE SEQUENCE [LARGE SCALE GENOMIC DNA]</scope>
    <source>
        <strain evidence="4">GED7749B</strain>
    </source>
</reference>
<dbReference type="InterPro" id="IPR014194">
    <property type="entry name" value="Spore_III_AE"/>
</dbReference>
<dbReference type="EMBL" id="LRPN01000116">
    <property type="protein sequence ID" value="KWZ79596.1"/>
    <property type="molecule type" value="Genomic_DNA"/>
</dbReference>
<dbReference type="NCBIfam" id="TIGR02829">
    <property type="entry name" value="spore_III_AE"/>
    <property type="match status" value="1"/>
</dbReference>
<name>A0A133KJD4_HEYCO</name>
<feature type="signal peptide" evidence="2">
    <location>
        <begin position="1"/>
        <end position="31"/>
    </location>
</feature>
<dbReference type="AlphaFoldDB" id="A0A133KJD4"/>
<protein>
    <submittedName>
        <fullName evidence="3">Stage III sporulation protein AE</fullName>
    </submittedName>
</protein>
<keyword evidence="1" id="KW-0812">Transmembrane</keyword>
<feature type="transmembrane region" description="Helical" evidence="1">
    <location>
        <begin position="214"/>
        <end position="237"/>
    </location>
</feature>
<evidence type="ECO:0000256" key="2">
    <source>
        <dbReference type="SAM" id="SignalP"/>
    </source>
</evidence>
<accession>A0A133KJD4</accession>
<feature type="transmembrane region" description="Helical" evidence="1">
    <location>
        <begin position="144"/>
        <end position="165"/>
    </location>
</feature>
<sequence length="404" mass="43525">MQGVENMGRKKMCIALFILFAFCFFAQPASAASENTDKQENIPEKMVDEQLNQLDLSELKNYWDEIVSKYGGYLPESQKGSLMDFMKGEKHFSLQAWLKGLLSYIFQELLINAKLLGSLIILTILSILLENLHHSFQQGTISKIAYAVVFMVLVIIALNSFHVALQYALEAIRTMKGFILALMPLLLALLSTSGGAGSAAFFHPVIIFLSGTSGMLVEIIVLPLLLLSTLLGVVSTLSEQHKATQLAGLLRNLGIGILGAFMAVFLGVLSVQGTATAVMDGLAVRTAKFVTGNFVPVVGRMLTDAADTVISASVLLKNTLGIAGVAIVLLIAAFPAIKIFAMSFMFKLASALLQPLGGGPVISCLDIISKNMLYVFAALAIVTIMFFLSITIIVTAGNLTMMMR</sequence>
<feature type="chain" id="PRO_5007456922" evidence="2">
    <location>
        <begin position="32"/>
        <end position="404"/>
    </location>
</feature>
<keyword evidence="2" id="KW-0732">Signal</keyword>
<proteinExistence type="predicted"/>
<feature type="transmembrane region" description="Helical" evidence="1">
    <location>
        <begin position="320"/>
        <end position="341"/>
    </location>
</feature>
<keyword evidence="1" id="KW-0472">Membrane</keyword>
<organism evidence="3 4">
    <name type="scientific">Heyndrickxia coagulans</name>
    <name type="common">Weizmannia coagulans</name>
    <dbReference type="NCBI Taxonomy" id="1398"/>
    <lineage>
        <taxon>Bacteria</taxon>
        <taxon>Bacillati</taxon>
        <taxon>Bacillota</taxon>
        <taxon>Bacilli</taxon>
        <taxon>Bacillales</taxon>
        <taxon>Bacillaceae</taxon>
        <taxon>Heyndrickxia</taxon>
    </lineage>
</organism>
<evidence type="ECO:0000313" key="3">
    <source>
        <dbReference type="EMBL" id="KWZ79596.1"/>
    </source>
</evidence>
<dbReference type="Pfam" id="PF09546">
    <property type="entry name" value="Spore_III_AE"/>
    <property type="match status" value="1"/>
</dbReference>
<feature type="transmembrane region" description="Helical" evidence="1">
    <location>
        <begin position="177"/>
        <end position="202"/>
    </location>
</feature>
<feature type="transmembrane region" description="Helical" evidence="1">
    <location>
        <begin position="249"/>
        <end position="271"/>
    </location>
</feature>
<keyword evidence="1" id="KW-1133">Transmembrane helix</keyword>
<comment type="caution">
    <text evidence="3">The sequence shown here is derived from an EMBL/GenBank/DDBJ whole genome shotgun (WGS) entry which is preliminary data.</text>
</comment>
<evidence type="ECO:0000313" key="4">
    <source>
        <dbReference type="Proteomes" id="UP000070376"/>
    </source>
</evidence>